<comment type="caution">
    <text evidence="2">The sequence shown here is derived from an EMBL/GenBank/DDBJ whole genome shotgun (WGS) entry which is preliminary data.</text>
</comment>
<protein>
    <submittedName>
        <fullName evidence="2">Uncharacterized protein</fullName>
    </submittedName>
</protein>
<dbReference type="EMBL" id="BPLQ01004987">
    <property type="protein sequence ID" value="GIY12049.1"/>
    <property type="molecule type" value="Genomic_DNA"/>
</dbReference>
<name>A0AAV4QRZ3_9ARAC</name>
<feature type="region of interest" description="Disordered" evidence="1">
    <location>
        <begin position="75"/>
        <end position="103"/>
    </location>
</feature>
<evidence type="ECO:0000256" key="1">
    <source>
        <dbReference type="SAM" id="MobiDB-lite"/>
    </source>
</evidence>
<feature type="compositionally biased region" description="Low complexity" evidence="1">
    <location>
        <begin position="92"/>
        <end position="103"/>
    </location>
</feature>
<evidence type="ECO:0000313" key="3">
    <source>
        <dbReference type="Proteomes" id="UP001054837"/>
    </source>
</evidence>
<dbReference type="Proteomes" id="UP001054837">
    <property type="component" value="Unassembled WGS sequence"/>
</dbReference>
<evidence type="ECO:0000313" key="2">
    <source>
        <dbReference type="EMBL" id="GIY12049.1"/>
    </source>
</evidence>
<proteinExistence type="predicted"/>
<accession>A0AAV4QRZ3</accession>
<gene>
    <name evidence="2" type="ORF">CDAR_449711</name>
</gene>
<organism evidence="2 3">
    <name type="scientific">Caerostris darwini</name>
    <dbReference type="NCBI Taxonomy" id="1538125"/>
    <lineage>
        <taxon>Eukaryota</taxon>
        <taxon>Metazoa</taxon>
        <taxon>Ecdysozoa</taxon>
        <taxon>Arthropoda</taxon>
        <taxon>Chelicerata</taxon>
        <taxon>Arachnida</taxon>
        <taxon>Araneae</taxon>
        <taxon>Araneomorphae</taxon>
        <taxon>Entelegynae</taxon>
        <taxon>Araneoidea</taxon>
        <taxon>Araneidae</taxon>
        <taxon>Caerostris</taxon>
    </lineage>
</organism>
<keyword evidence="3" id="KW-1185">Reference proteome</keyword>
<reference evidence="2 3" key="1">
    <citation type="submission" date="2021-06" db="EMBL/GenBank/DDBJ databases">
        <title>Caerostris darwini draft genome.</title>
        <authorList>
            <person name="Kono N."/>
            <person name="Arakawa K."/>
        </authorList>
    </citation>
    <scope>NUCLEOTIDE SEQUENCE [LARGE SCALE GENOMIC DNA]</scope>
</reference>
<dbReference type="AlphaFoldDB" id="A0AAV4QRZ3"/>
<sequence length="103" mass="11586">MGLSASEVSYANAEAVFTFKRKLCLGKGPNKWRSARRQAKRAAEETSEALLTARASFAATHPLSIVSEAWAWTAPRSRSPTTPCPRRRTPWRWRPCPSPRTCR</sequence>